<name>A0A6J2E0U3_ZALCA</name>
<dbReference type="Proteomes" id="UP000515165">
    <property type="component" value="Chromosome 5"/>
</dbReference>
<evidence type="ECO:0000313" key="1">
    <source>
        <dbReference type="Proteomes" id="UP000515165"/>
    </source>
</evidence>
<sequence>MGAPEPPIPAECREERVNRERGFCLFITQSSLSGSVKNHFQIRKWREGFLRSKLAGASGSDLMSLLSRSQQAAII</sequence>
<protein>
    <submittedName>
        <fullName evidence="2">Neuronal regeneration-related protein isoform X2</fullName>
    </submittedName>
</protein>
<dbReference type="CTD" id="9315"/>
<dbReference type="RefSeq" id="XP_027462314.1">
    <property type="nucleotide sequence ID" value="XM_027606513.2"/>
</dbReference>
<gene>
    <name evidence="2" type="primary">LOC113929544</name>
</gene>
<keyword evidence="1" id="KW-1185">Reference proteome</keyword>
<organism evidence="1 2">
    <name type="scientific">Zalophus californianus</name>
    <name type="common">California sealion</name>
    <dbReference type="NCBI Taxonomy" id="9704"/>
    <lineage>
        <taxon>Eukaryota</taxon>
        <taxon>Metazoa</taxon>
        <taxon>Chordata</taxon>
        <taxon>Craniata</taxon>
        <taxon>Vertebrata</taxon>
        <taxon>Euteleostomi</taxon>
        <taxon>Mammalia</taxon>
        <taxon>Eutheria</taxon>
        <taxon>Laurasiatheria</taxon>
        <taxon>Carnivora</taxon>
        <taxon>Caniformia</taxon>
        <taxon>Pinnipedia</taxon>
        <taxon>Otariidae</taxon>
        <taxon>Zalophus</taxon>
    </lineage>
</organism>
<dbReference type="GeneID" id="113929544"/>
<accession>A0A6J2E0U3</accession>
<evidence type="ECO:0000313" key="2">
    <source>
        <dbReference type="RefSeq" id="XP_027462314.1"/>
    </source>
</evidence>
<dbReference type="AlphaFoldDB" id="A0A6J2E0U3"/>
<reference evidence="2" key="1">
    <citation type="submission" date="2025-08" db="UniProtKB">
        <authorList>
            <consortium name="RefSeq"/>
        </authorList>
    </citation>
    <scope>IDENTIFICATION</scope>
    <source>
        <tissue evidence="2">Blood</tissue>
    </source>
</reference>
<proteinExistence type="predicted"/>